<reference evidence="1" key="1">
    <citation type="journal article" date="2015" name="Nature">
        <title>Complex archaea that bridge the gap between prokaryotes and eukaryotes.</title>
        <authorList>
            <person name="Spang A."/>
            <person name="Saw J.H."/>
            <person name="Jorgensen S.L."/>
            <person name="Zaremba-Niedzwiedzka K."/>
            <person name="Martijn J."/>
            <person name="Lind A.E."/>
            <person name="van Eijk R."/>
            <person name="Schleper C."/>
            <person name="Guy L."/>
            <person name="Ettema T.J."/>
        </authorList>
    </citation>
    <scope>NUCLEOTIDE SEQUENCE</scope>
</reference>
<comment type="caution">
    <text evidence="1">The sequence shown here is derived from an EMBL/GenBank/DDBJ whole genome shotgun (WGS) entry which is preliminary data.</text>
</comment>
<gene>
    <name evidence="1" type="ORF">LCGC14_0470760</name>
</gene>
<organism evidence="1">
    <name type="scientific">marine sediment metagenome</name>
    <dbReference type="NCBI Taxonomy" id="412755"/>
    <lineage>
        <taxon>unclassified sequences</taxon>
        <taxon>metagenomes</taxon>
        <taxon>ecological metagenomes</taxon>
    </lineage>
</organism>
<accession>A0A0F9SV68</accession>
<dbReference type="AlphaFoldDB" id="A0A0F9SV68"/>
<name>A0A0F9SV68_9ZZZZ</name>
<evidence type="ECO:0000313" key="1">
    <source>
        <dbReference type="EMBL" id="KKN66542.1"/>
    </source>
</evidence>
<proteinExistence type="predicted"/>
<dbReference type="EMBL" id="LAZR01000498">
    <property type="protein sequence ID" value="KKN66542.1"/>
    <property type="molecule type" value="Genomic_DNA"/>
</dbReference>
<sequence>MPDTKPIGVAYRDPLLSSVSIVSGANSFAIDEDGFPVFTREVVGGDSGRGVKFDVEALAGRPLRQGAISLSLNRASDQATTWDGNPDAALKLSATNRYANSSAEGAVRGIDISARNRGDELSWISGINIGSRNDSGSTVDTIKGLDIRIEDYGTISTEAVGIDVNMSIENATGSPNTVGIRIRNTDASAQAAVSSVFELSNSSTNGFTNLFDFNGLTAGADTILVSDGGSAASTFAARLRVITPNGSAGWINIYSTSNDA</sequence>
<protein>
    <submittedName>
        <fullName evidence="1">Uncharacterized protein</fullName>
    </submittedName>
</protein>